<gene>
    <name evidence="2" type="ORF">FZD47_16960</name>
</gene>
<dbReference type="InterPro" id="IPR013830">
    <property type="entry name" value="SGNH_hydro"/>
</dbReference>
<dbReference type="RefSeq" id="WP_101547580.1">
    <property type="nucleotide sequence ID" value="NZ_VTES01000004.1"/>
</dbReference>
<dbReference type="SUPFAM" id="SSF52266">
    <property type="entry name" value="SGNH hydrolase"/>
    <property type="match status" value="1"/>
</dbReference>
<dbReference type="InterPro" id="IPR036514">
    <property type="entry name" value="SGNH_hydro_sf"/>
</dbReference>
<dbReference type="CDD" id="cd01834">
    <property type="entry name" value="SGNH_hydrolase_like_2"/>
    <property type="match status" value="1"/>
</dbReference>
<accession>A0A5D4SJ67</accession>
<dbReference type="EMBL" id="VTES01000004">
    <property type="protein sequence ID" value="TYS63329.1"/>
    <property type="molecule type" value="Genomic_DNA"/>
</dbReference>
<name>A0A5D4SJ67_9BACI</name>
<feature type="domain" description="SGNH hydrolase-type esterase" evidence="1">
    <location>
        <begin position="7"/>
        <end position="189"/>
    </location>
</feature>
<evidence type="ECO:0000313" key="3">
    <source>
        <dbReference type="Proteomes" id="UP000323732"/>
    </source>
</evidence>
<reference evidence="2 3" key="1">
    <citation type="submission" date="2019-08" db="EMBL/GenBank/DDBJ databases">
        <title>Bacillus genomes from the desert of Cuatro Cienegas, Coahuila.</title>
        <authorList>
            <person name="Olmedo-Alvarez G."/>
        </authorList>
    </citation>
    <scope>NUCLEOTIDE SEQUENCE [LARGE SCALE GENOMIC DNA]</scope>
    <source>
        <strain evidence="2 3">CH37_1T</strain>
    </source>
</reference>
<dbReference type="Pfam" id="PF13472">
    <property type="entry name" value="Lipase_GDSL_2"/>
    <property type="match status" value="1"/>
</dbReference>
<dbReference type="Proteomes" id="UP000323732">
    <property type="component" value="Unassembled WGS sequence"/>
</dbReference>
<dbReference type="PANTHER" id="PTHR30383">
    <property type="entry name" value="THIOESTERASE 1/PROTEASE 1/LYSOPHOSPHOLIPASE L1"/>
    <property type="match status" value="1"/>
</dbReference>
<evidence type="ECO:0000259" key="1">
    <source>
        <dbReference type="Pfam" id="PF13472"/>
    </source>
</evidence>
<dbReference type="GO" id="GO:0004622">
    <property type="term" value="F:phosphatidylcholine lysophospholipase activity"/>
    <property type="evidence" value="ECO:0007669"/>
    <property type="project" value="TreeGrafter"/>
</dbReference>
<comment type="caution">
    <text evidence="2">The sequence shown here is derived from an EMBL/GenBank/DDBJ whole genome shotgun (WGS) entry which is preliminary data.</text>
</comment>
<dbReference type="PANTHER" id="PTHR30383:SF5">
    <property type="entry name" value="SGNH HYDROLASE-TYPE ESTERASE DOMAIN-CONTAINING PROTEIN"/>
    <property type="match status" value="1"/>
</dbReference>
<organism evidence="2 3">
    <name type="scientific">Bacillus infantis</name>
    <dbReference type="NCBI Taxonomy" id="324767"/>
    <lineage>
        <taxon>Bacteria</taxon>
        <taxon>Bacillati</taxon>
        <taxon>Bacillota</taxon>
        <taxon>Bacilli</taxon>
        <taxon>Bacillales</taxon>
        <taxon>Bacillaceae</taxon>
        <taxon>Bacillus</taxon>
    </lineage>
</organism>
<dbReference type="AlphaFoldDB" id="A0A5D4SJ67"/>
<evidence type="ECO:0000313" key="2">
    <source>
        <dbReference type="EMBL" id="TYS63329.1"/>
    </source>
</evidence>
<proteinExistence type="predicted"/>
<dbReference type="Gene3D" id="3.40.50.1110">
    <property type="entry name" value="SGNH hydrolase"/>
    <property type="match status" value="1"/>
</dbReference>
<sequence>MKKKVVFIGDSITWSGVSEDDSIGNGYVRLIHDYLTVTCPGQDFEIHNKGVSGDRIIDLAERWERDVIQLNPDILSISIGINDVARQMDSPDIDQMLPDKFESILADLLEEVKKRTNARIILMEPTVIKEDITSVGNLKLKPYIGIIHKTAKSFGAATVPTHQAFISYLEKRKNQPLTIDGVHMNAFGNMLMAKTWLDAVKDILKLNVLIPNESK</sequence>
<dbReference type="InterPro" id="IPR051532">
    <property type="entry name" value="Ester_Hydrolysis_Enzymes"/>
</dbReference>
<keyword evidence="2" id="KW-0378">Hydrolase</keyword>
<protein>
    <submittedName>
        <fullName evidence="2">SGNH/GDSL hydrolase family protein</fullName>
    </submittedName>
</protein>